<proteinExistence type="predicted"/>
<evidence type="ECO:0000256" key="1">
    <source>
        <dbReference type="ARBA" id="ARBA00023015"/>
    </source>
</evidence>
<dbReference type="EMBL" id="JAVREI010000025">
    <property type="protein sequence ID" value="MDT0278370.1"/>
    <property type="molecule type" value="Genomic_DNA"/>
</dbReference>
<dbReference type="Proteomes" id="UP001183222">
    <property type="component" value="Unassembled WGS sequence"/>
</dbReference>
<sequence length="227" mass="23698">MSDLPGDAHRRLREGLGVYALGRGDADERAAVRAHLDGCASCRAELAELTPLAARLADVDPDRLDDVPGPPPELGGAVLARIAAEQDRPTDLAARRRRRTRLAASVAAVGIAAAAFAVGWLVRPVLPAPPLEAVAVEVAEPGVTATADVVPHTWGVEVRLSGEGFTAGEVYRVAVREDDGDLSPAGEFVGVGAEHLDCNLNSSVLREDAAGFEVLDDDGSVVLRSTF</sequence>
<organism evidence="5 6">
    <name type="scientific">Blastococcus goldschmidtiae</name>
    <dbReference type="NCBI Taxonomy" id="3075546"/>
    <lineage>
        <taxon>Bacteria</taxon>
        <taxon>Bacillati</taxon>
        <taxon>Actinomycetota</taxon>
        <taxon>Actinomycetes</taxon>
        <taxon>Geodermatophilales</taxon>
        <taxon>Geodermatophilaceae</taxon>
        <taxon>Blastococcus</taxon>
    </lineage>
</organism>
<dbReference type="InterPro" id="IPR041916">
    <property type="entry name" value="Anti_sigma_zinc_sf"/>
</dbReference>
<comment type="caution">
    <text evidence="5">The sequence shown here is derived from an EMBL/GenBank/DDBJ whole genome shotgun (WGS) entry which is preliminary data.</text>
</comment>
<evidence type="ECO:0000256" key="3">
    <source>
        <dbReference type="SAM" id="Phobius"/>
    </source>
</evidence>
<protein>
    <submittedName>
        <fullName evidence="5">Zf-HC2 domain-containing protein</fullName>
    </submittedName>
</protein>
<keyword evidence="2" id="KW-0804">Transcription</keyword>
<dbReference type="RefSeq" id="WP_311347168.1">
    <property type="nucleotide sequence ID" value="NZ_JAVREI010000025.1"/>
</dbReference>
<dbReference type="Gene3D" id="1.10.10.1320">
    <property type="entry name" value="Anti-sigma factor, zinc-finger domain"/>
    <property type="match status" value="1"/>
</dbReference>
<reference evidence="6" key="1">
    <citation type="submission" date="2023-07" db="EMBL/GenBank/DDBJ databases">
        <title>30 novel species of actinomycetes from the DSMZ collection.</title>
        <authorList>
            <person name="Nouioui I."/>
        </authorList>
    </citation>
    <scope>NUCLEOTIDE SEQUENCE [LARGE SCALE GENOMIC DNA]</scope>
    <source>
        <strain evidence="6">DSM 46792</strain>
    </source>
</reference>
<dbReference type="InterPro" id="IPR027383">
    <property type="entry name" value="Znf_put"/>
</dbReference>
<dbReference type="Pfam" id="PF13490">
    <property type="entry name" value="zf-HC2"/>
    <property type="match status" value="1"/>
</dbReference>
<feature type="transmembrane region" description="Helical" evidence="3">
    <location>
        <begin position="102"/>
        <end position="122"/>
    </location>
</feature>
<keyword evidence="1" id="KW-0805">Transcription regulation</keyword>
<gene>
    <name evidence="5" type="ORF">RM425_20910</name>
</gene>
<accession>A0ABU2KDV7</accession>
<keyword evidence="3" id="KW-1133">Transmembrane helix</keyword>
<evidence type="ECO:0000313" key="5">
    <source>
        <dbReference type="EMBL" id="MDT0278370.1"/>
    </source>
</evidence>
<keyword evidence="3" id="KW-0472">Membrane</keyword>
<evidence type="ECO:0000256" key="2">
    <source>
        <dbReference type="ARBA" id="ARBA00023163"/>
    </source>
</evidence>
<keyword evidence="3" id="KW-0812">Transmembrane</keyword>
<keyword evidence="6" id="KW-1185">Reference proteome</keyword>
<feature type="domain" description="Putative zinc-finger" evidence="4">
    <location>
        <begin position="17"/>
        <end position="43"/>
    </location>
</feature>
<evidence type="ECO:0000313" key="6">
    <source>
        <dbReference type="Proteomes" id="UP001183222"/>
    </source>
</evidence>
<evidence type="ECO:0000259" key="4">
    <source>
        <dbReference type="Pfam" id="PF13490"/>
    </source>
</evidence>
<name>A0ABU2KDV7_9ACTN</name>